<feature type="binding site" evidence="3">
    <location>
        <position position="230"/>
    </location>
    <ligand>
        <name>a divalent metal cation</name>
        <dbReference type="ChEBI" id="CHEBI:60240"/>
        <label>1</label>
    </ligand>
</feature>
<dbReference type="PIRSF" id="PIRSF005902">
    <property type="entry name" value="DNase_TatD"/>
    <property type="match status" value="1"/>
</dbReference>
<dbReference type="PROSITE" id="PS01137">
    <property type="entry name" value="TATD_1"/>
    <property type="match status" value="1"/>
</dbReference>
<dbReference type="PANTHER" id="PTHR46363:SF1">
    <property type="entry name" value="DEOXYRIBONUCLEASE TATDN2-RELATED"/>
    <property type="match status" value="1"/>
</dbReference>
<evidence type="ECO:0000256" key="3">
    <source>
        <dbReference type="PIRSR" id="PIRSR005902-1"/>
    </source>
</evidence>
<keyword evidence="3" id="KW-0479">Metal-binding</keyword>
<dbReference type="InterPro" id="IPR018228">
    <property type="entry name" value="DNase_TatD-rel_CS"/>
</dbReference>
<dbReference type="AlphaFoldDB" id="A0A8S3ZU10"/>
<dbReference type="GO" id="GO:0046872">
    <property type="term" value="F:metal ion binding"/>
    <property type="evidence" value="ECO:0007669"/>
    <property type="project" value="UniProtKB-KW"/>
</dbReference>
<dbReference type="PROSITE" id="PS01090">
    <property type="entry name" value="TATD_2"/>
    <property type="match status" value="1"/>
</dbReference>
<comment type="similarity">
    <text evidence="1">Belongs to the metallo-dependent hydrolases superfamily. TatD-type hydrolase family.</text>
</comment>
<dbReference type="Proteomes" id="UP000678393">
    <property type="component" value="Unassembled WGS sequence"/>
</dbReference>
<protein>
    <submittedName>
        <fullName evidence="4">Uncharacterized protein</fullName>
    </submittedName>
</protein>
<dbReference type="InterPro" id="IPR001130">
    <property type="entry name" value="TatD-like"/>
</dbReference>
<evidence type="ECO:0000256" key="1">
    <source>
        <dbReference type="ARBA" id="ARBA00009275"/>
    </source>
</evidence>
<dbReference type="InterPro" id="IPR032466">
    <property type="entry name" value="Metal_Hydrolase"/>
</dbReference>
<evidence type="ECO:0000313" key="5">
    <source>
        <dbReference type="Proteomes" id="UP000678393"/>
    </source>
</evidence>
<feature type="binding site" evidence="3">
    <location>
        <position position="153"/>
    </location>
    <ligand>
        <name>a divalent metal cation</name>
        <dbReference type="ChEBI" id="CHEBI:60240"/>
        <label>2</label>
    </ligand>
</feature>
<sequence>MARSQTYRGTFVDSHCHIDLIYDRLGLSHETSFSEFRKMVAHSFPGNFEGCVAVFCYPKTYDPINPQNQLLTTLAHDDNVWFAIGCHPKSATQFTVRHEQGLRKALKQSKVVALGEIGLDYSGTFHQHAEIQQMVLRKQLQIAMEMNLPLVIHCRDAYDDCLAILMEMVPREWPIHLHCFCGSPETANIWLQTFTNLYIGLTPVITYSTARGAINTARNIPLNRLLLETDSPYFVPQHIPKNRSSVSHPGFALFTAEKIAEIKNVSVDAVLQTCRFNTFNVYGI</sequence>
<dbReference type="SUPFAM" id="SSF51556">
    <property type="entry name" value="Metallo-dependent hydrolases"/>
    <property type="match status" value="1"/>
</dbReference>
<reference evidence="4" key="1">
    <citation type="submission" date="2021-04" db="EMBL/GenBank/DDBJ databases">
        <authorList>
            <consortium name="Molecular Ecology Group"/>
        </authorList>
    </citation>
    <scope>NUCLEOTIDE SEQUENCE</scope>
</reference>
<dbReference type="PROSITE" id="PS01091">
    <property type="entry name" value="TATD_3"/>
    <property type="match status" value="1"/>
</dbReference>
<gene>
    <name evidence="4" type="ORF">CUNI_LOCUS16978</name>
</gene>
<comment type="caution">
    <text evidence="4">The sequence shown here is derived from an EMBL/GenBank/DDBJ whole genome shotgun (WGS) entry which is preliminary data.</text>
</comment>
<feature type="binding site" evidence="3">
    <location>
        <position position="15"/>
    </location>
    <ligand>
        <name>a divalent metal cation</name>
        <dbReference type="ChEBI" id="CHEBI:60240"/>
        <label>1</label>
    </ligand>
</feature>
<dbReference type="Pfam" id="PF01026">
    <property type="entry name" value="TatD_DNase"/>
    <property type="match status" value="1"/>
</dbReference>
<feature type="binding site" evidence="3">
    <location>
        <position position="116"/>
    </location>
    <ligand>
        <name>a divalent metal cation</name>
        <dbReference type="ChEBI" id="CHEBI:60240"/>
        <label>1</label>
    </ligand>
</feature>
<accession>A0A8S3ZU10</accession>
<dbReference type="EMBL" id="CAJHNH020004635">
    <property type="protein sequence ID" value="CAG5131420.1"/>
    <property type="molecule type" value="Genomic_DNA"/>
</dbReference>
<keyword evidence="5" id="KW-1185">Reference proteome</keyword>
<feature type="binding site" evidence="3">
    <location>
        <position position="17"/>
    </location>
    <ligand>
        <name>a divalent metal cation</name>
        <dbReference type="ChEBI" id="CHEBI:60240"/>
        <label>1</label>
    </ligand>
</feature>
<feature type="binding site" evidence="3">
    <location>
        <position position="178"/>
    </location>
    <ligand>
        <name>a divalent metal cation</name>
        <dbReference type="ChEBI" id="CHEBI:60240"/>
        <label>2</label>
    </ligand>
</feature>
<dbReference type="PANTHER" id="PTHR46363">
    <property type="entry name" value="DEOXYRIBONUCLEASE TATDN2-RELATED"/>
    <property type="match status" value="1"/>
</dbReference>
<keyword evidence="2" id="KW-0378">Hydrolase</keyword>
<dbReference type="Gene3D" id="3.20.20.140">
    <property type="entry name" value="Metal-dependent hydrolases"/>
    <property type="match status" value="1"/>
</dbReference>
<dbReference type="GO" id="GO:0016788">
    <property type="term" value="F:hydrolase activity, acting on ester bonds"/>
    <property type="evidence" value="ECO:0007669"/>
    <property type="project" value="InterPro"/>
</dbReference>
<organism evidence="4 5">
    <name type="scientific">Candidula unifasciata</name>
    <dbReference type="NCBI Taxonomy" id="100452"/>
    <lineage>
        <taxon>Eukaryota</taxon>
        <taxon>Metazoa</taxon>
        <taxon>Spiralia</taxon>
        <taxon>Lophotrochozoa</taxon>
        <taxon>Mollusca</taxon>
        <taxon>Gastropoda</taxon>
        <taxon>Heterobranchia</taxon>
        <taxon>Euthyneura</taxon>
        <taxon>Panpulmonata</taxon>
        <taxon>Eupulmonata</taxon>
        <taxon>Stylommatophora</taxon>
        <taxon>Helicina</taxon>
        <taxon>Helicoidea</taxon>
        <taxon>Geomitridae</taxon>
        <taxon>Candidula</taxon>
    </lineage>
</organism>
<evidence type="ECO:0000313" key="4">
    <source>
        <dbReference type="EMBL" id="CAG5131420.1"/>
    </source>
</evidence>
<dbReference type="CDD" id="cd01310">
    <property type="entry name" value="TatD_DNAse"/>
    <property type="match status" value="1"/>
</dbReference>
<proteinExistence type="inferred from homology"/>
<dbReference type="OrthoDB" id="9980814at2759"/>
<name>A0A8S3ZU10_9EUPU</name>
<evidence type="ECO:0000256" key="2">
    <source>
        <dbReference type="ARBA" id="ARBA00022801"/>
    </source>
</evidence>